<keyword evidence="3" id="KW-1185">Reference proteome</keyword>
<dbReference type="Proteomes" id="UP001233999">
    <property type="component" value="Unassembled WGS sequence"/>
</dbReference>
<dbReference type="EMBL" id="JASPKZ010009814">
    <property type="protein sequence ID" value="KAJ9575933.1"/>
    <property type="molecule type" value="Genomic_DNA"/>
</dbReference>
<evidence type="ECO:0000313" key="2">
    <source>
        <dbReference type="EMBL" id="KAJ9575933.1"/>
    </source>
</evidence>
<comment type="caution">
    <text evidence="2">The sequence shown here is derived from an EMBL/GenBank/DDBJ whole genome shotgun (WGS) entry which is preliminary data.</text>
</comment>
<feature type="transmembrane region" description="Helical" evidence="1">
    <location>
        <begin position="20"/>
        <end position="37"/>
    </location>
</feature>
<protein>
    <submittedName>
        <fullName evidence="2">Uncharacterized protein</fullName>
    </submittedName>
</protein>
<feature type="transmembrane region" description="Helical" evidence="1">
    <location>
        <begin position="44"/>
        <end position="64"/>
    </location>
</feature>
<organism evidence="2 3">
    <name type="scientific">Diploptera punctata</name>
    <name type="common">Pacific beetle cockroach</name>
    <dbReference type="NCBI Taxonomy" id="6984"/>
    <lineage>
        <taxon>Eukaryota</taxon>
        <taxon>Metazoa</taxon>
        <taxon>Ecdysozoa</taxon>
        <taxon>Arthropoda</taxon>
        <taxon>Hexapoda</taxon>
        <taxon>Insecta</taxon>
        <taxon>Pterygota</taxon>
        <taxon>Neoptera</taxon>
        <taxon>Polyneoptera</taxon>
        <taxon>Dictyoptera</taxon>
        <taxon>Blattodea</taxon>
        <taxon>Blaberoidea</taxon>
        <taxon>Blaberidae</taxon>
        <taxon>Diplopterinae</taxon>
        <taxon>Diploptera</taxon>
    </lineage>
</organism>
<keyword evidence="1" id="KW-1133">Transmembrane helix</keyword>
<proteinExistence type="predicted"/>
<name>A0AAD7Z9H2_DIPPU</name>
<feature type="non-terminal residue" evidence="2">
    <location>
        <position position="103"/>
    </location>
</feature>
<accession>A0AAD7Z9H2</accession>
<reference evidence="2" key="1">
    <citation type="journal article" date="2023" name="IScience">
        <title>Live-bearing cockroach genome reveals convergent evolutionary mechanisms linked to viviparity in insects and beyond.</title>
        <authorList>
            <person name="Fouks B."/>
            <person name="Harrison M.C."/>
            <person name="Mikhailova A.A."/>
            <person name="Marchal E."/>
            <person name="English S."/>
            <person name="Carruthers M."/>
            <person name="Jennings E.C."/>
            <person name="Chiamaka E.L."/>
            <person name="Frigard R.A."/>
            <person name="Pippel M."/>
            <person name="Attardo G.M."/>
            <person name="Benoit J.B."/>
            <person name="Bornberg-Bauer E."/>
            <person name="Tobe S.S."/>
        </authorList>
    </citation>
    <scope>NUCLEOTIDE SEQUENCE</scope>
    <source>
        <strain evidence="2">Stay&amp;Tobe</strain>
    </source>
</reference>
<keyword evidence="1" id="KW-0472">Membrane</keyword>
<gene>
    <name evidence="2" type="ORF">L9F63_007245</name>
</gene>
<feature type="non-terminal residue" evidence="2">
    <location>
        <position position="1"/>
    </location>
</feature>
<reference evidence="2" key="2">
    <citation type="submission" date="2023-05" db="EMBL/GenBank/DDBJ databases">
        <authorList>
            <person name="Fouks B."/>
        </authorList>
    </citation>
    <scope>NUCLEOTIDE SEQUENCE</scope>
    <source>
        <strain evidence="2">Stay&amp;Tobe</strain>
        <tissue evidence="2">Testes</tissue>
    </source>
</reference>
<keyword evidence="1" id="KW-0812">Transmembrane</keyword>
<evidence type="ECO:0000256" key="1">
    <source>
        <dbReference type="SAM" id="Phobius"/>
    </source>
</evidence>
<feature type="transmembrane region" description="Helical" evidence="1">
    <location>
        <begin position="84"/>
        <end position="102"/>
    </location>
</feature>
<dbReference type="AlphaFoldDB" id="A0AAD7Z9H2"/>
<evidence type="ECO:0000313" key="3">
    <source>
        <dbReference type="Proteomes" id="UP001233999"/>
    </source>
</evidence>
<sequence length="103" mass="11763">YLYIIRLNLGNVSYKTDSLNLIFLIKLIVFMVYIYIYEVNCHSVFTVLVFVFIDTGIYSVMSLVKTISGYLSHLIDLDSGYQFLSSQGLLSCLVILVNAYLLN</sequence>